<keyword evidence="4" id="KW-1185">Reference proteome</keyword>
<comment type="caution">
    <text evidence="3">The sequence shown here is derived from an EMBL/GenBank/DDBJ whole genome shotgun (WGS) entry which is preliminary data.</text>
</comment>
<gene>
    <name evidence="3" type="ORF">JJB74_02660</name>
</gene>
<evidence type="ECO:0000256" key="2">
    <source>
        <dbReference type="ARBA" id="ARBA00022679"/>
    </source>
</evidence>
<sequence>MAIQPSHILICRNDNIGDVILTLPITAWLKQQFPAAKISFMCRAYAAAAVGECATVDEVVEIESVIQDPVTYFRKSGVDTVIFAQPDKRLAVAAFKARVRNRIGNARQKLYQMIFCNQRVRFSKRTSPLHEAQINFEFLKPFGLTEIPDLETIGGMYAFKPSANPQVHAMLKRYRFNLVIHTKSNGHGREWPPQHFLELARRLSRHPDIHLWATGSASEGRWLEQNASELLNMPNVSNVCGGFTLAQFSAFIRNADGLIASGTGPLHMSAALGQRTLGLFPPTRPMHPGRWAPVGPRARMICMPTSCSGCAKRKTLSCECMENIPPEVVESIVLEWFNEACGNDARARIAEAGATAADAVSQRHA</sequence>
<dbReference type="EMBL" id="JAEPBG010000001">
    <property type="protein sequence ID" value="MBK4733509.1"/>
    <property type="molecule type" value="Genomic_DNA"/>
</dbReference>
<accession>A0A934W6G7</accession>
<dbReference type="InterPro" id="IPR002201">
    <property type="entry name" value="Glyco_trans_9"/>
</dbReference>
<organism evidence="3 4">
    <name type="scientific">Noviherbaspirillum pedocola</name>
    <dbReference type="NCBI Taxonomy" id="2801341"/>
    <lineage>
        <taxon>Bacteria</taxon>
        <taxon>Pseudomonadati</taxon>
        <taxon>Pseudomonadota</taxon>
        <taxon>Betaproteobacteria</taxon>
        <taxon>Burkholderiales</taxon>
        <taxon>Oxalobacteraceae</taxon>
        <taxon>Noviherbaspirillum</taxon>
    </lineage>
</organism>
<dbReference type="Proteomes" id="UP000622890">
    <property type="component" value="Unassembled WGS sequence"/>
</dbReference>
<dbReference type="CDD" id="cd03789">
    <property type="entry name" value="GT9_LPS_heptosyltransferase"/>
    <property type="match status" value="1"/>
</dbReference>
<dbReference type="Gene3D" id="3.40.50.2000">
    <property type="entry name" value="Glycogen Phosphorylase B"/>
    <property type="match status" value="2"/>
</dbReference>
<dbReference type="Pfam" id="PF01075">
    <property type="entry name" value="Glyco_transf_9"/>
    <property type="match status" value="1"/>
</dbReference>
<name>A0A934W6G7_9BURK</name>
<evidence type="ECO:0000256" key="1">
    <source>
        <dbReference type="ARBA" id="ARBA00022676"/>
    </source>
</evidence>
<evidence type="ECO:0000313" key="3">
    <source>
        <dbReference type="EMBL" id="MBK4733509.1"/>
    </source>
</evidence>
<dbReference type="GO" id="GO:0005829">
    <property type="term" value="C:cytosol"/>
    <property type="evidence" value="ECO:0007669"/>
    <property type="project" value="TreeGrafter"/>
</dbReference>
<dbReference type="InterPro" id="IPR051199">
    <property type="entry name" value="LPS_LOS_Heptosyltrfase"/>
</dbReference>
<evidence type="ECO:0000313" key="4">
    <source>
        <dbReference type="Proteomes" id="UP000622890"/>
    </source>
</evidence>
<reference evidence="3" key="1">
    <citation type="submission" date="2021-01" db="EMBL/GenBank/DDBJ databases">
        <title>Genome sequence of strain Noviherbaspirillum sp. DKR-6.</title>
        <authorList>
            <person name="Chaudhary D.K."/>
        </authorList>
    </citation>
    <scope>NUCLEOTIDE SEQUENCE</scope>
    <source>
        <strain evidence="3">DKR-6</strain>
    </source>
</reference>
<dbReference type="SUPFAM" id="SSF53756">
    <property type="entry name" value="UDP-Glycosyltransferase/glycogen phosphorylase"/>
    <property type="match status" value="1"/>
</dbReference>
<proteinExistence type="predicted"/>
<dbReference type="GO" id="GO:0009244">
    <property type="term" value="P:lipopolysaccharide core region biosynthetic process"/>
    <property type="evidence" value="ECO:0007669"/>
    <property type="project" value="TreeGrafter"/>
</dbReference>
<protein>
    <submittedName>
        <fullName evidence="3">Glycosyltransferase family 9 protein</fullName>
    </submittedName>
</protein>
<keyword evidence="1" id="KW-0328">Glycosyltransferase</keyword>
<dbReference type="AlphaFoldDB" id="A0A934W6G7"/>
<keyword evidence="2" id="KW-0808">Transferase</keyword>
<dbReference type="GO" id="GO:0008713">
    <property type="term" value="F:ADP-heptose-lipopolysaccharide heptosyltransferase activity"/>
    <property type="evidence" value="ECO:0007669"/>
    <property type="project" value="TreeGrafter"/>
</dbReference>
<dbReference type="PANTHER" id="PTHR30160">
    <property type="entry name" value="TETRAACYLDISACCHARIDE 4'-KINASE-RELATED"/>
    <property type="match status" value="1"/>
</dbReference>